<accession>A0ABM1B5U0</accession>
<dbReference type="PANTHER" id="PTHR11003:SF334">
    <property type="entry name" value="FI03418P"/>
    <property type="match status" value="1"/>
</dbReference>
<gene>
    <name evidence="7" type="primary">LOC106460267</name>
</gene>
<evidence type="ECO:0000256" key="3">
    <source>
        <dbReference type="ARBA" id="ARBA00022989"/>
    </source>
</evidence>
<evidence type="ECO:0000256" key="2">
    <source>
        <dbReference type="ARBA" id="ARBA00022692"/>
    </source>
</evidence>
<keyword evidence="4 5" id="KW-0472">Membrane</keyword>
<dbReference type="GeneID" id="106460267"/>
<feature type="transmembrane region" description="Helical" evidence="5">
    <location>
        <begin position="30"/>
        <end position="59"/>
    </location>
</feature>
<organism evidence="6 7">
    <name type="scientific">Limulus polyphemus</name>
    <name type="common">Atlantic horseshoe crab</name>
    <dbReference type="NCBI Taxonomy" id="6850"/>
    <lineage>
        <taxon>Eukaryota</taxon>
        <taxon>Metazoa</taxon>
        <taxon>Ecdysozoa</taxon>
        <taxon>Arthropoda</taxon>
        <taxon>Chelicerata</taxon>
        <taxon>Merostomata</taxon>
        <taxon>Xiphosura</taxon>
        <taxon>Limulidae</taxon>
        <taxon>Limulus</taxon>
    </lineage>
</organism>
<reference evidence="7" key="1">
    <citation type="submission" date="2025-08" db="UniProtKB">
        <authorList>
            <consortium name="RefSeq"/>
        </authorList>
    </citation>
    <scope>IDENTIFICATION</scope>
    <source>
        <tissue evidence="7">Muscle</tissue>
    </source>
</reference>
<proteinExistence type="predicted"/>
<dbReference type="Proteomes" id="UP000694941">
    <property type="component" value="Unplaced"/>
</dbReference>
<dbReference type="SUPFAM" id="SSF81324">
    <property type="entry name" value="Voltage-gated potassium channels"/>
    <property type="match status" value="1"/>
</dbReference>
<dbReference type="RefSeq" id="XP_013775409.2">
    <property type="nucleotide sequence ID" value="XM_013919955.2"/>
</dbReference>
<keyword evidence="3 5" id="KW-1133">Transmembrane helix</keyword>
<evidence type="ECO:0000256" key="5">
    <source>
        <dbReference type="SAM" id="Phobius"/>
    </source>
</evidence>
<dbReference type="InterPro" id="IPR003280">
    <property type="entry name" value="2pore_dom_K_chnl"/>
</dbReference>
<evidence type="ECO:0000313" key="6">
    <source>
        <dbReference type="Proteomes" id="UP000694941"/>
    </source>
</evidence>
<keyword evidence="6" id="KW-1185">Reference proteome</keyword>
<dbReference type="PANTHER" id="PTHR11003">
    <property type="entry name" value="POTASSIUM CHANNEL, SUBFAMILY K"/>
    <property type="match status" value="1"/>
</dbReference>
<evidence type="ECO:0000256" key="1">
    <source>
        <dbReference type="ARBA" id="ARBA00004141"/>
    </source>
</evidence>
<sequence>MALERKYPIRHSGSRQAVKKRPPVSKYKTCCLRFTAFIFSHVGLSGLVVGYSIMGAFAFRALEAPNEEKKVGEVTEMREQTVKRLWDITYDLNVLYKDNWTGLVAAEIKRFQSDLIAAVKEGYDGKELGAVHQWSFSGSLLYCLTVITTIGARRPPGGVTCFNHSHHCTI</sequence>
<comment type="subcellular location">
    <subcellularLocation>
        <location evidence="1">Membrane</location>
        <topology evidence="1">Multi-pass membrane protein</topology>
    </subcellularLocation>
</comment>
<evidence type="ECO:0000256" key="4">
    <source>
        <dbReference type="ARBA" id="ARBA00023136"/>
    </source>
</evidence>
<evidence type="ECO:0000313" key="7">
    <source>
        <dbReference type="RefSeq" id="XP_013775409.2"/>
    </source>
</evidence>
<keyword evidence="2 5" id="KW-0812">Transmembrane</keyword>
<protein>
    <submittedName>
        <fullName evidence="7">TWiK family of potassium channels protein 7-like</fullName>
    </submittedName>
</protein>
<feature type="non-terminal residue" evidence="7">
    <location>
        <position position="170"/>
    </location>
</feature>
<name>A0ABM1B5U0_LIMPO</name>
<dbReference type="Gene3D" id="1.10.287.70">
    <property type="match status" value="1"/>
</dbReference>